<gene>
    <name evidence="2" type="ORF">ILUMI_13341</name>
</gene>
<dbReference type="Proteomes" id="UP000801492">
    <property type="component" value="Unassembled WGS sequence"/>
</dbReference>
<organism evidence="2 3">
    <name type="scientific">Ignelater luminosus</name>
    <name type="common">Cucubano</name>
    <name type="synonym">Pyrophorus luminosus</name>
    <dbReference type="NCBI Taxonomy" id="2038154"/>
    <lineage>
        <taxon>Eukaryota</taxon>
        <taxon>Metazoa</taxon>
        <taxon>Ecdysozoa</taxon>
        <taxon>Arthropoda</taxon>
        <taxon>Hexapoda</taxon>
        <taxon>Insecta</taxon>
        <taxon>Pterygota</taxon>
        <taxon>Neoptera</taxon>
        <taxon>Endopterygota</taxon>
        <taxon>Coleoptera</taxon>
        <taxon>Polyphaga</taxon>
        <taxon>Elateriformia</taxon>
        <taxon>Elateroidea</taxon>
        <taxon>Elateridae</taxon>
        <taxon>Agrypninae</taxon>
        <taxon>Pyrophorini</taxon>
        <taxon>Ignelater</taxon>
    </lineage>
</organism>
<evidence type="ECO:0000313" key="3">
    <source>
        <dbReference type="Proteomes" id="UP000801492"/>
    </source>
</evidence>
<protein>
    <submittedName>
        <fullName evidence="2">Uncharacterized protein</fullName>
    </submittedName>
</protein>
<evidence type="ECO:0000256" key="1">
    <source>
        <dbReference type="SAM" id="MobiDB-lite"/>
    </source>
</evidence>
<dbReference type="OrthoDB" id="6774894at2759"/>
<proteinExistence type="predicted"/>
<keyword evidence="3" id="KW-1185">Reference proteome</keyword>
<reference evidence="2" key="1">
    <citation type="submission" date="2019-08" db="EMBL/GenBank/DDBJ databases">
        <title>The genome of the North American firefly Photinus pyralis.</title>
        <authorList>
            <consortium name="Photinus pyralis genome working group"/>
            <person name="Fallon T.R."/>
            <person name="Sander Lower S.E."/>
            <person name="Weng J.-K."/>
        </authorList>
    </citation>
    <scope>NUCLEOTIDE SEQUENCE</scope>
    <source>
        <strain evidence="2">TRF0915ILg1</strain>
        <tissue evidence="2">Whole body</tissue>
    </source>
</reference>
<comment type="caution">
    <text evidence="2">The sequence shown here is derived from an EMBL/GenBank/DDBJ whole genome shotgun (WGS) entry which is preliminary data.</text>
</comment>
<accession>A0A8K0CWX5</accession>
<dbReference type="AlphaFoldDB" id="A0A8K0CWX5"/>
<feature type="region of interest" description="Disordered" evidence="1">
    <location>
        <begin position="1"/>
        <end position="22"/>
    </location>
</feature>
<name>A0A8K0CWX5_IGNLU</name>
<evidence type="ECO:0000313" key="2">
    <source>
        <dbReference type="EMBL" id="KAF2892832.1"/>
    </source>
</evidence>
<sequence>MVTSPEPNLSIEDSDSCFDEGSVSGVSRYEYKWFDKECEKVIENRKKALIKALSVQTAGNDKQYRRCSRIAKEMIKTKKSFHVETKPQEIKGKHKGKHINMFYREIRKTKTARRHNVLIRKKKDGSLAIGQSEKLSRRAKYFEELLNGGGNKDTNNKYKPGPIEEEYVITGSDQEEIREMLRIQKSNKTPAEMV</sequence>
<dbReference type="EMBL" id="VTPC01008438">
    <property type="protein sequence ID" value="KAF2892832.1"/>
    <property type="molecule type" value="Genomic_DNA"/>
</dbReference>